<evidence type="ECO:0000256" key="1">
    <source>
        <dbReference type="ARBA" id="ARBA00005568"/>
    </source>
</evidence>
<sequence length="269" mass="28211">MQLPDNRFRAGLERDAVQFGLWSGFASGYCAEIEAGLGYDWMLIDGEHAPNTVPQILAQLQAVAGYPVAPVVRCVNHDPSLIKQLLDIGTQTLMVPMVETEAQARALVAAMRYPPHGKRGVGGGLVRATRWDDVEDYLTLAHRELCLIVQAESAAGVDNAAAIAAVEGVDAVFIGPADLSSALGHPGDPGHPEVQQAIAATIETVKAAGKAVGILAPQEDDARRYIGLGCDFVAVSIDVSLLRQAARASLARFDEAAGGSATAGASRTY</sequence>
<comment type="similarity">
    <text evidence="1">Belongs to the HpcH/HpaI aldolase family.</text>
</comment>
<dbReference type="EMBL" id="CP098828">
    <property type="protein sequence ID" value="XBO76455.1"/>
    <property type="molecule type" value="Genomic_DNA"/>
</dbReference>
<dbReference type="PANTHER" id="PTHR30502">
    <property type="entry name" value="2-KETO-3-DEOXY-L-RHAMNONATE ALDOLASE"/>
    <property type="match status" value="1"/>
</dbReference>
<dbReference type="PANTHER" id="PTHR30502:SF0">
    <property type="entry name" value="PHOSPHOENOLPYRUVATE CARBOXYLASE FAMILY PROTEIN"/>
    <property type="match status" value="1"/>
</dbReference>
<name>A0AAU7KY43_9GAMM</name>
<dbReference type="InterPro" id="IPR005000">
    <property type="entry name" value="Aldolase/citrate-lyase_domain"/>
</dbReference>
<dbReference type="InterPro" id="IPR015813">
    <property type="entry name" value="Pyrv/PenolPyrv_kinase-like_dom"/>
</dbReference>
<evidence type="ECO:0000256" key="2">
    <source>
        <dbReference type="ARBA" id="ARBA00022723"/>
    </source>
</evidence>
<dbReference type="FunFam" id="3.20.20.60:FF:000004">
    <property type="entry name" value="5-keto-4-deoxy-D-glucarate aldolase"/>
    <property type="match status" value="1"/>
</dbReference>
<dbReference type="GO" id="GO:0016832">
    <property type="term" value="F:aldehyde-lyase activity"/>
    <property type="evidence" value="ECO:0007669"/>
    <property type="project" value="UniProtKB-ARBA"/>
</dbReference>
<proteinExistence type="inferred from homology"/>
<keyword evidence="2" id="KW-0479">Metal-binding</keyword>
<dbReference type="InterPro" id="IPR040442">
    <property type="entry name" value="Pyrv_kinase-like_dom_sf"/>
</dbReference>
<dbReference type="Pfam" id="PF03328">
    <property type="entry name" value="HpcH_HpaI"/>
    <property type="match status" value="1"/>
</dbReference>
<accession>A0AAU7KY43</accession>
<dbReference type="SUPFAM" id="SSF51621">
    <property type="entry name" value="Phosphoenolpyruvate/pyruvate domain"/>
    <property type="match status" value="1"/>
</dbReference>
<gene>
    <name evidence="5" type="ORF">NFG57_06715</name>
</gene>
<keyword evidence="3 5" id="KW-0456">Lyase</keyword>
<dbReference type="GO" id="GO:0046872">
    <property type="term" value="F:metal ion binding"/>
    <property type="evidence" value="ECO:0007669"/>
    <property type="project" value="UniProtKB-KW"/>
</dbReference>
<dbReference type="RefSeq" id="WP_348815746.1">
    <property type="nucleotide sequence ID" value="NZ_CP098828.1"/>
</dbReference>
<protein>
    <submittedName>
        <fullName evidence="5">HpcH/HpaI aldolase/citrate lyase family protein</fullName>
    </submittedName>
</protein>
<evidence type="ECO:0000256" key="3">
    <source>
        <dbReference type="ARBA" id="ARBA00023239"/>
    </source>
</evidence>
<dbReference type="AlphaFoldDB" id="A0AAU7KY43"/>
<dbReference type="Gene3D" id="3.20.20.60">
    <property type="entry name" value="Phosphoenolpyruvate-binding domains"/>
    <property type="match status" value="1"/>
</dbReference>
<organism evidence="5">
    <name type="scientific">Halomonas sp. H10-59</name>
    <dbReference type="NCBI Taxonomy" id="2950874"/>
    <lineage>
        <taxon>Bacteria</taxon>
        <taxon>Pseudomonadati</taxon>
        <taxon>Pseudomonadota</taxon>
        <taxon>Gammaproteobacteria</taxon>
        <taxon>Oceanospirillales</taxon>
        <taxon>Halomonadaceae</taxon>
        <taxon>Halomonas</taxon>
    </lineage>
</organism>
<dbReference type="InterPro" id="IPR050251">
    <property type="entry name" value="HpcH-HpaI_aldolase"/>
</dbReference>
<evidence type="ECO:0000259" key="4">
    <source>
        <dbReference type="Pfam" id="PF03328"/>
    </source>
</evidence>
<reference evidence="5" key="1">
    <citation type="submission" date="2022-06" db="EMBL/GenBank/DDBJ databases">
        <title>A novel DMS-producing enzyme.</title>
        <authorList>
            <person name="Zhang Y."/>
        </authorList>
    </citation>
    <scope>NUCLEOTIDE SEQUENCE</scope>
    <source>
        <strain evidence="5">H10-59</strain>
    </source>
</reference>
<dbReference type="GO" id="GO:0005737">
    <property type="term" value="C:cytoplasm"/>
    <property type="evidence" value="ECO:0007669"/>
    <property type="project" value="TreeGrafter"/>
</dbReference>
<evidence type="ECO:0000313" key="5">
    <source>
        <dbReference type="EMBL" id="XBO76455.1"/>
    </source>
</evidence>
<feature type="domain" description="HpcH/HpaI aldolase/citrate lyase" evidence="4">
    <location>
        <begin position="18"/>
        <end position="244"/>
    </location>
</feature>